<evidence type="ECO:0000313" key="2">
    <source>
        <dbReference type="Proteomes" id="UP000199345"/>
    </source>
</evidence>
<sequence length="64" mass="7348">MRTTIDLPEDLLNEAMKLTHTRTKTGVIVLALEELIRKSKIANLKRYKGIIDLDIDLDTLRNRG</sequence>
<proteinExistence type="predicted"/>
<dbReference type="RefSeq" id="WP_090659512.1">
    <property type="nucleotide sequence ID" value="NZ_FOIA01000022.1"/>
</dbReference>
<dbReference type="InterPro" id="IPR019239">
    <property type="entry name" value="VapB_antitoxin"/>
</dbReference>
<accession>A0A1I0DTC6</accession>
<evidence type="ECO:0000313" key="1">
    <source>
        <dbReference type="EMBL" id="SET35881.1"/>
    </source>
</evidence>
<keyword evidence="2" id="KW-1185">Reference proteome</keyword>
<dbReference type="Proteomes" id="UP000199345">
    <property type="component" value="Unassembled WGS sequence"/>
</dbReference>
<dbReference type="EMBL" id="FOIA01000022">
    <property type="protein sequence ID" value="SET35881.1"/>
    <property type="molecule type" value="Genomic_DNA"/>
</dbReference>
<dbReference type="AlphaFoldDB" id="A0A1I0DTC6"/>
<organism evidence="1 2">
    <name type="scientific">Nitrosomonas marina</name>
    <dbReference type="NCBI Taxonomy" id="917"/>
    <lineage>
        <taxon>Bacteria</taxon>
        <taxon>Pseudomonadati</taxon>
        <taxon>Pseudomonadota</taxon>
        <taxon>Betaproteobacteria</taxon>
        <taxon>Nitrosomonadales</taxon>
        <taxon>Nitrosomonadaceae</taxon>
        <taxon>Nitrosomonas</taxon>
    </lineage>
</organism>
<gene>
    <name evidence="1" type="ORF">SAMN05216326_12256</name>
</gene>
<protein>
    <submittedName>
        <fullName evidence="1">Antitoxin of type II TA system, VapB</fullName>
    </submittedName>
</protein>
<reference evidence="2" key="1">
    <citation type="submission" date="2016-10" db="EMBL/GenBank/DDBJ databases">
        <authorList>
            <person name="Varghese N."/>
            <person name="Submissions S."/>
        </authorList>
    </citation>
    <scope>NUCLEOTIDE SEQUENCE [LARGE SCALE GENOMIC DNA]</scope>
    <source>
        <strain evidence="2">Nm71</strain>
    </source>
</reference>
<name>A0A1I0DTC6_9PROT</name>
<dbReference type="Pfam" id="PF09957">
    <property type="entry name" value="VapB_antitoxin"/>
    <property type="match status" value="1"/>
</dbReference>
<dbReference type="OrthoDB" id="8549087at2"/>